<evidence type="ECO:0000256" key="15">
    <source>
        <dbReference type="SAM" id="Phobius"/>
    </source>
</evidence>
<dbReference type="STRING" id="7868.ENSCMIP00000040168"/>
<dbReference type="Pfam" id="PF00001">
    <property type="entry name" value="7tm_1"/>
    <property type="match status" value="1"/>
</dbReference>
<feature type="transmembrane region" description="Helical" evidence="15">
    <location>
        <begin position="107"/>
        <end position="128"/>
    </location>
</feature>
<evidence type="ECO:0000256" key="1">
    <source>
        <dbReference type="ARBA" id="ARBA00004651"/>
    </source>
</evidence>
<feature type="transmembrane region" description="Helical" evidence="15">
    <location>
        <begin position="257"/>
        <end position="275"/>
    </location>
</feature>
<dbReference type="GeneID" id="103188996"/>
<evidence type="ECO:0000313" key="19">
    <source>
        <dbReference type="Proteomes" id="UP000314986"/>
    </source>
</evidence>
<evidence type="ECO:0000256" key="4">
    <source>
        <dbReference type="ARBA" id="ARBA00022692"/>
    </source>
</evidence>
<dbReference type="PANTHER" id="PTHR24235">
    <property type="entry name" value="NEUROPEPTIDE Y RECEPTOR"/>
    <property type="match status" value="1"/>
</dbReference>
<dbReference type="PROSITE" id="PS50262">
    <property type="entry name" value="G_PROTEIN_RECEP_F1_2"/>
    <property type="match status" value="1"/>
</dbReference>
<keyword evidence="13" id="KW-0449">Lipoprotein</keyword>
<keyword evidence="5 15" id="KW-1133">Transmembrane helix</keyword>
<dbReference type="InterPro" id="IPR000986">
    <property type="entry name" value="NeuroY6_rcpt"/>
</dbReference>
<evidence type="ECO:0000256" key="5">
    <source>
        <dbReference type="ARBA" id="ARBA00022989"/>
    </source>
</evidence>
<evidence type="ECO:0000256" key="10">
    <source>
        <dbReference type="ARBA" id="ARBA00023170"/>
    </source>
</evidence>
<feature type="transmembrane region" description="Helical" evidence="15">
    <location>
        <begin position="69"/>
        <end position="95"/>
    </location>
</feature>
<feature type="transmembrane region" description="Helical" evidence="15">
    <location>
        <begin position="36"/>
        <end position="57"/>
    </location>
</feature>
<dbReference type="PROSITE" id="PS00237">
    <property type="entry name" value="G_PROTEIN_RECEP_F1_1"/>
    <property type="match status" value="1"/>
</dbReference>
<keyword evidence="10 14" id="KW-0675">Receptor</keyword>
<dbReference type="CDD" id="cd15397">
    <property type="entry name" value="7tmA_NPY4R"/>
    <property type="match status" value="1"/>
</dbReference>
<feature type="domain" description="G-protein coupled receptors family 1 profile" evidence="16">
    <location>
        <begin position="49"/>
        <end position="314"/>
    </location>
</feature>
<dbReference type="InterPro" id="IPR000611">
    <property type="entry name" value="NPY_rcpt"/>
</dbReference>
<dbReference type="OrthoDB" id="9046662at2759"/>
<evidence type="ECO:0000256" key="11">
    <source>
        <dbReference type="ARBA" id="ARBA00023180"/>
    </source>
</evidence>
<keyword evidence="6 14" id="KW-0297">G-protein coupled receptor</keyword>
<evidence type="ECO:0000256" key="2">
    <source>
        <dbReference type="ARBA" id="ARBA00010663"/>
    </source>
</evidence>
<sequence length="367" mass="41909">MEEFLKLLFSNHSKFNHTSWGNFNCPGSIGGTTFLVVAYSAIMAMGLIGNVCLVYVITRQKEMHNVTNVLIANLSCSDIVMCAICLPVTLIYTLMDHWILGAALCKLTPFVQCMSVTVSISCLVLIALERHQLIINPTGWKPVVGHAYLAVAVTWIVGCFISLPFMSFNILTDGPYKNISLALDTFADHFACIEYWPSESQRLAYTTCLLLFQYCLPLLLIFVCYFRIFLCLRRRRDMVERPKDANHRLSHSKKINIMLLCIVAAFAVCWLPLMVFNTIFDWNHQAISVCLHNMIFSLSHLTAMFSTCVNPVMYGFLNHNFQKEMKLLIYRCRCRRDREKYETFPLSTVNTEMSKASLHLNCANRNA</sequence>
<reference evidence="19" key="2">
    <citation type="journal article" date="2007" name="PLoS Biol.">
        <title>Survey sequencing and comparative analysis of the elephant shark (Callorhinchus milii) genome.</title>
        <authorList>
            <person name="Venkatesh B."/>
            <person name="Kirkness E.F."/>
            <person name="Loh Y.H."/>
            <person name="Halpern A.L."/>
            <person name="Lee A.P."/>
            <person name="Johnson J."/>
            <person name="Dandona N."/>
            <person name="Viswanathan L.D."/>
            <person name="Tay A."/>
            <person name="Venter J.C."/>
            <person name="Strausberg R.L."/>
            <person name="Brenner S."/>
        </authorList>
    </citation>
    <scope>NUCLEOTIDE SEQUENCE [LARGE SCALE GENOMIC DNA]</scope>
</reference>
<evidence type="ECO:0000313" key="17">
    <source>
        <dbReference type="EMBL" id="ACF22978.1"/>
    </source>
</evidence>
<keyword evidence="3" id="KW-1003">Cell membrane</keyword>
<dbReference type="Ensembl" id="ENSCMIT00000040740.1">
    <property type="protein sequence ID" value="ENSCMIP00000040168.1"/>
    <property type="gene ID" value="ENSCMIG00000016784.1"/>
</dbReference>
<dbReference type="InterPro" id="IPR017452">
    <property type="entry name" value="GPCR_Rhodpsn_7TM"/>
</dbReference>
<dbReference type="GO" id="GO:0005886">
    <property type="term" value="C:plasma membrane"/>
    <property type="evidence" value="ECO:0007669"/>
    <property type="project" value="UniProtKB-SubCell"/>
</dbReference>
<gene>
    <name evidence="18" type="primary">npy8br</name>
</gene>
<dbReference type="SUPFAM" id="SSF81321">
    <property type="entry name" value="Family A G protein-coupled receptor-like"/>
    <property type="match status" value="1"/>
</dbReference>
<feature type="transmembrane region" description="Helical" evidence="15">
    <location>
        <begin position="148"/>
        <end position="171"/>
    </location>
</feature>
<keyword evidence="12 14" id="KW-0807">Transducer</keyword>
<evidence type="ECO:0000256" key="9">
    <source>
        <dbReference type="ARBA" id="ARBA00023157"/>
    </source>
</evidence>
<reference evidence="17" key="3">
    <citation type="journal article" date="2009" name="Genomics">
        <title>Neuropeptide Y-family peptides and receptors in the elephant shark, Callorhinchus milii confirm gene duplications before the gnathostome radiation.</title>
        <authorList>
            <person name="Larsson T.A."/>
            <person name="Tay B.H."/>
            <person name="Sundstrom G."/>
            <person name="Fredriksson R."/>
            <person name="Brenner S."/>
            <person name="Larhammar D."/>
            <person name="Venkatesh B."/>
        </authorList>
    </citation>
    <scope>NUCLEOTIDE SEQUENCE</scope>
</reference>
<keyword evidence="7 15" id="KW-0472">Membrane</keyword>
<dbReference type="FunFam" id="1.20.1070.10:FF:000062">
    <property type="entry name" value="Neuropeptide Y receptor type 1"/>
    <property type="match status" value="1"/>
</dbReference>
<evidence type="ECO:0000256" key="14">
    <source>
        <dbReference type="RuleBase" id="RU000688"/>
    </source>
</evidence>
<name>C0J0B2_CALMI</name>
<dbReference type="EMBL" id="EU637853">
    <property type="protein sequence ID" value="ACF22978.1"/>
    <property type="molecule type" value="mRNA"/>
</dbReference>
<comment type="similarity">
    <text evidence="2 14">Belongs to the G-protein coupled receptor 1 family.</text>
</comment>
<dbReference type="CTD" id="30713"/>
<dbReference type="PANTHER" id="PTHR24235:SF25">
    <property type="entry name" value="NEUROPEPTIDE Y RECEPTOR TYPE 4-RELATED"/>
    <property type="match status" value="1"/>
</dbReference>
<proteinExistence type="evidence at transcript level"/>
<keyword evidence="9" id="KW-1015">Disulfide bond</keyword>
<dbReference type="Proteomes" id="UP000314986">
    <property type="component" value="Unassembled WGS sequence"/>
</dbReference>
<dbReference type="GO" id="GO:0042923">
    <property type="term" value="F:neuropeptide binding"/>
    <property type="evidence" value="ECO:0007669"/>
    <property type="project" value="TreeGrafter"/>
</dbReference>
<evidence type="ECO:0000256" key="8">
    <source>
        <dbReference type="ARBA" id="ARBA00023139"/>
    </source>
</evidence>
<feature type="transmembrane region" description="Helical" evidence="15">
    <location>
        <begin position="295"/>
        <end position="317"/>
    </location>
</feature>
<comment type="subcellular location">
    <subcellularLocation>
        <location evidence="1">Cell membrane</location>
        <topology evidence="1">Multi-pass membrane protein</topology>
    </subcellularLocation>
</comment>
<evidence type="ECO:0000256" key="6">
    <source>
        <dbReference type="ARBA" id="ARBA00023040"/>
    </source>
</evidence>
<dbReference type="InterPro" id="IPR000276">
    <property type="entry name" value="GPCR_Rhodpsn"/>
</dbReference>
<dbReference type="PRINTS" id="PR01017">
    <property type="entry name" value="NRPEPTIDEY6R"/>
</dbReference>
<reference evidence="19" key="1">
    <citation type="journal article" date="2006" name="Science">
        <title>Ancient noncoding elements conserved in the human genome.</title>
        <authorList>
            <person name="Venkatesh B."/>
            <person name="Kirkness E.F."/>
            <person name="Loh Y.H."/>
            <person name="Halpern A.L."/>
            <person name="Lee A.P."/>
            <person name="Johnson J."/>
            <person name="Dandona N."/>
            <person name="Viswanathan L.D."/>
            <person name="Tay A."/>
            <person name="Venter J.C."/>
            <person name="Strausberg R.L."/>
            <person name="Brenner S."/>
        </authorList>
    </citation>
    <scope>NUCLEOTIDE SEQUENCE [LARGE SCALE GENOMIC DNA]</scope>
</reference>
<accession>C0J0B2</accession>
<dbReference type="RefSeq" id="XP_042200445.1">
    <property type="nucleotide sequence ID" value="XM_042344511.1"/>
</dbReference>
<reference evidence="18" key="5">
    <citation type="submission" date="2025-05" db="UniProtKB">
        <authorList>
            <consortium name="Ensembl"/>
        </authorList>
    </citation>
    <scope>IDENTIFICATION</scope>
</reference>
<dbReference type="OMA" id="FADHFAC"/>
<dbReference type="GeneTree" id="ENSGT00940000164226"/>
<dbReference type="KEGG" id="cmk:103188996"/>
<keyword evidence="19" id="KW-1185">Reference proteome</keyword>
<dbReference type="PRINTS" id="PR00237">
    <property type="entry name" value="GPCRRHODOPSN"/>
</dbReference>
<feature type="transmembrane region" description="Helical" evidence="15">
    <location>
        <begin position="203"/>
        <end position="226"/>
    </location>
</feature>
<keyword evidence="17" id="KW-0527">Neuropeptide</keyword>
<evidence type="ECO:0000256" key="13">
    <source>
        <dbReference type="ARBA" id="ARBA00023288"/>
    </source>
</evidence>
<dbReference type="GO" id="GO:0004983">
    <property type="term" value="F:neuropeptide Y receptor activity"/>
    <property type="evidence" value="ECO:0007669"/>
    <property type="project" value="InterPro"/>
</dbReference>
<reference evidence="19" key="4">
    <citation type="journal article" date="2014" name="Nature">
        <title>Elephant shark genome provides unique insights into gnathostome evolution.</title>
        <authorList>
            <consortium name="International Elephant Shark Genome Sequencing Consortium"/>
            <person name="Venkatesh B."/>
            <person name="Lee A.P."/>
            <person name="Ravi V."/>
            <person name="Maurya A.K."/>
            <person name="Lian M.M."/>
            <person name="Swann J.B."/>
            <person name="Ohta Y."/>
            <person name="Flajnik M.F."/>
            <person name="Sutoh Y."/>
            <person name="Kasahara M."/>
            <person name="Hoon S."/>
            <person name="Gangu V."/>
            <person name="Roy S.W."/>
            <person name="Irimia M."/>
            <person name="Korzh V."/>
            <person name="Kondrychyn I."/>
            <person name="Lim Z.W."/>
            <person name="Tay B.H."/>
            <person name="Tohari S."/>
            <person name="Kong K.W."/>
            <person name="Ho S."/>
            <person name="Lorente-Galdos B."/>
            <person name="Quilez J."/>
            <person name="Marques-Bonet T."/>
            <person name="Raney B.J."/>
            <person name="Ingham P.W."/>
            <person name="Tay A."/>
            <person name="Hillier L.W."/>
            <person name="Minx P."/>
            <person name="Boehm T."/>
            <person name="Wilson R.K."/>
            <person name="Brenner S."/>
            <person name="Warren W.C."/>
        </authorList>
    </citation>
    <scope>NUCLEOTIDE SEQUENCE [LARGE SCALE GENOMIC DNA]</scope>
</reference>
<evidence type="ECO:0000256" key="3">
    <source>
        <dbReference type="ARBA" id="ARBA00022475"/>
    </source>
</evidence>
<keyword evidence="4 14" id="KW-0812">Transmembrane</keyword>
<dbReference type="Gene3D" id="1.20.1070.10">
    <property type="entry name" value="Rhodopsin 7-helix transmembrane proteins"/>
    <property type="match status" value="1"/>
</dbReference>
<evidence type="ECO:0000256" key="7">
    <source>
        <dbReference type="ARBA" id="ARBA00023136"/>
    </source>
</evidence>
<dbReference type="AlphaFoldDB" id="C0J0B2"/>
<keyword evidence="11" id="KW-0325">Glycoprotein</keyword>
<keyword evidence="8" id="KW-0564">Palmitate</keyword>
<dbReference type="PRINTS" id="PR01012">
    <property type="entry name" value="NRPEPTIDEYR"/>
</dbReference>
<protein>
    <submittedName>
        <fullName evidence="17 18">Neuropeptide Y receptor Y8</fullName>
    </submittedName>
</protein>
<evidence type="ECO:0000256" key="12">
    <source>
        <dbReference type="ARBA" id="ARBA00023224"/>
    </source>
</evidence>
<organism evidence="17">
    <name type="scientific">Callorhinchus milii</name>
    <name type="common">Ghost shark</name>
    <dbReference type="NCBI Taxonomy" id="7868"/>
    <lineage>
        <taxon>Eukaryota</taxon>
        <taxon>Metazoa</taxon>
        <taxon>Chordata</taxon>
        <taxon>Craniata</taxon>
        <taxon>Vertebrata</taxon>
        <taxon>Chondrichthyes</taxon>
        <taxon>Holocephali</taxon>
        <taxon>Chimaeriformes</taxon>
        <taxon>Callorhinchidae</taxon>
        <taxon>Callorhinchus</taxon>
    </lineage>
</organism>
<evidence type="ECO:0000313" key="18">
    <source>
        <dbReference type="Ensembl" id="ENSCMIP00000040168.1"/>
    </source>
</evidence>
<dbReference type="GO" id="GO:0043005">
    <property type="term" value="C:neuron projection"/>
    <property type="evidence" value="ECO:0007669"/>
    <property type="project" value="TreeGrafter"/>
</dbReference>
<evidence type="ECO:0000259" key="16">
    <source>
        <dbReference type="PROSITE" id="PS50262"/>
    </source>
</evidence>